<organism evidence="1 2">
    <name type="scientific">Flagellimonas oceani</name>
    <dbReference type="NCBI Taxonomy" id="2698672"/>
    <lineage>
        <taxon>Bacteria</taxon>
        <taxon>Pseudomonadati</taxon>
        <taxon>Bacteroidota</taxon>
        <taxon>Flavobacteriia</taxon>
        <taxon>Flavobacteriales</taxon>
        <taxon>Flavobacteriaceae</taxon>
        <taxon>Flagellimonas</taxon>
    </lineage>
</organism>
<reference evidence="1 2" key="1">
    <citation type="submission" date="2020-02" db="EMBL/GenBank/DDBJ databases">
        <title>Complete genome of Muricauda sp. 501str8.</title>
        <authorList>
            <person name="Dong B."/>
            <person name="Zhu S."/>
            <person name="Yang J."/>
            <person name="Chen J."/>
        </authorList>
    </citation>
    <scope>NUCLEOTIDE SEQUENCE [LARGE SCALE GENOMIC DNA]</scope>
    <source>
        <strain evidence="1 2">501str8</strain>
    </source>
</reference>
<dbReference type="EMBL" id="CP049616">
    <property type="protein sequence ID" value="QII44090.1"/>
    <property type="molecule type" value="Genomic_DNA"/>
</dbReference>
<dbReference type="KEGG" id="mut:GVT53_05190"/>
<dbReference type="NCBIfam" id="NF041495">
    <property type="entry name" value="MobB_relaxase"/>
    <property type="match status" value="1"/>
</dbReference>
<accession>A0A6G7J0B3</accession>
<evidence type="ECO:0000313" key="1">
    <source>
        <dbReference type="EMBL" id="QII44090.1"/>
    </source>
</evidence>
<protein>
    <submittedName>
        <fullName evidence="1">Mobilization protein</fullName>
    </submittedName>
</protein>
<dbReference type="Pfam" id="PF18976">
    <property type="entry name" value="DUF5712"/>
    <property type="match status" value="1"/>
</dbReference>
<dbReference type="RefSeq" id="WP_166247751.1">
    <property type="nucleotide sequence ID" value="NZ_CP049616.1"/>
</dbReference>
<sequence length="341" mass="39714">MYITITRQHLDNHFSQSAGDYVAYLEKENEDRSPEDQEHFFDQNNNQVSPERVVDEIDKNTAKLKKREPKFYALTINPSQRELRHIGNDPEKLRQYVRGVIKDYAEAFHRDREVTVDDVKYFAKIEHERKFKGFDRQVKENQPYRARITKLENDLRKLERGEITGNAKAIQSEIEQLVRDTPHKIDGVPIKQGMQKPGLQTHIHIIVSRKDAENKLSLSPGSRYIESEASLNGQLIKRGFNRNQFYDQAEKRFDALFQYNRNYVETYQARKEFNVNPYGYFAKLIGLPTSERSAAFKILGKAGVHIPQISIPKTKVDLALKTIKEFKKAMQVARTASNIEI</sequence>
<gene>
    <name evidence="1" type="ORF">GVT53_05190</name>
</gene>
<keyword evidence="2" id="KW-1185">Reference proteome</keyword>
<evidence type="ECO:0000313" key="2">
    <source>
        <dbReference type="Proteomes" id="UP000502928"/>
    </source>
</evidence>
<dbReference type="AlphaFoldDB" id="A0A6G7J0B3"/>
<dbReference type="Proteomes" id="UP000502928">
    <property type="component" value="Chromosome"/>
</dbReference>
<name>A0A6G7J0B3_9FLAO</name>
<dbReference type="InterPro" id="IPR048098">
    <property type="entry name" value="MobB"/>
</dbReference>
<proteinExistence type="predicted"/>
<dbReference type="InterPro" id="IPR043766">
    <property type="entry name" value="BfmA-like"/>
</dbReference>